<dbReference type="PIRSF" id="PIRSF003354">
    <property type="entry name" value="Coatomer_alpha_subunit"/>
    <property type="match status" value="1"/>
</dbReference>
<dbReference type="PROSITE" id="PS00678">
    <property type="entry name" value="WD_REPEATS_1"/>
    <property type="match status" value="1"/>
</dbReference>
<feature type="non-terminal residue" evidence="15">
    <location>
        <position position="1"/>
    </location>
</feature>
<evidence type="ECO:0000256" key="10">
    <source>
        <dbReference type="ARBA" id="ARBA00023136"/>
    </source>
</evidence>
<dbReference type="SMART" id="SM00320">
    <property type="entry name" value="WD40"/>
    <property type="match status" value="7"/>
</dbReference>
<dbReference type="InterPro" id="IPR036322">
    <property type="entry name" value="WD40_repeat_dom_sf"/>
</dbReference>
<evidence type="ECO:0000256" key="8">
    <source>
        <dbReference type="ARBA" id="ARBA00022927"/>
    </source>
</evidence>
<dbReference type="InterPro" id="IPR019775">
    <property type="entry name" value="WD40_repeat_CS"/>
</dbReference>
<evidence type="ECO:0000313" key="16">
    <source>
        <dbReference type="Proteomes" id="UP000245609"/>
    </source>
</evidence>
<feature type="repeat" description="WD" evidence="11">
    <location>
        <begin position="43"/>
        <end position="84"/>
    </location>
</feature>
<evidence type="ECO:0000259" key="13">
    <source>
        <dbReference type="Pfam" id="PF06957"/>
    </source>
</evidence>
<dbReference type="EMBL" id="MBFS01001155">
    <property type="protein sequence ID" value="PVV01350.1"/>
    <property type="molecule type" value="Genomic_DNA"/>
</dbReference>
<evidence type="ECO:0000256" key="3">
    <source>
        <dbReference type="ARBA" id="ARBA00022448"/>
    </source>
</evidence>
<accession>A0A2T9Z9V7</accession>
<dbReference type="InterPro" id="IPR050844">
    <property type="entry name" value="Coatomer_complex_subunit"/>
</dbReference>
<keyword evidence="5 11" id="KW-0853">WD repeat</keyword>
<dbReference type="Proteomes" id="UP000245609">
    <property type="component" value="Unassembled WGS sequence"/>
</dbReference>
<keyword evidence="10" id="KW-0472">Membrane</keyword>
<dbReference type="CDD" id="cd00200">
    <property type="entry name" value="WD40"/>
    <property type="match status" value="1"/>
</dbReference>
<dbReference type="InterPro" id="IPR015943">
    <property type="entry name" value="WD40/YVTN_repeat-like_dom_sf"/>
</dbReference>
<reference evidence="15 16" key="1">
    <citation type="journal article" date="2018" name="MBio">
        <title>Comparative Genomics Reveals the Core Gene Toolbox for the Fungus-Insect Symbiosis.</title>
        <authorList>
            <person name="Wang Y."/>
            <person name="Stata M."/>
            <person name="Wang W."/>
            <person name="Stajich J.E."/>
            <person name="White M.M."/>
            <person name="Moncalvo J.M."/>
        </authorList>
    </citation>
    <scope>NUCLEOTIDE SEQUENCE [LARGE SCALE GENOMIC DNA]</scope>
    <source>
        <strain evidence="15 16">SC-DP-2</strain>
    </source>
</reference>
<dbReference type="InterPro" id="IPR047312">
    <property type="entry name" value="Coatomer_alpha_WD-assoc_reg"/>
</dbReference>
<keyword evidence="7" id="KW-0931">ER-Golgi transport</keyword>
<dbReference type="GO" id="GO:0006891">
    <property type="term" value="P:intra-Golgi vesicle-mediated transport"/>
    <property type="evidence" value="ECO:0007669"/>
    <property type="project" value="TreeGrafter"/>
</dbReference>
<dbReference type="InterPro" id="IPR010714">
    <property type="entry name" value="Coatomer_asu_C"/>
</dbReference>
<evidence type="ECO:0000256" key="6">
    <source>
        <dbReference type="ARBA" id="ARBA00022737"/>
    </source>
</evidence>
<dbReference type="InterPro" id="IPR006692">
    <property type="entry name" value="Beta-prop_COPA/B_2nd"/>
</dbReference>
<dbReference type="InterPro" id="IPR001680">
    <property type="entry name" value="WD40_rpt"/>
</dbReference>
<keyword evidence="6" id="KW-0677">Repeat</keyword>
<comment type="caution">
    <text evidence="15">The sequence shown here is derived from an EMBL/GenBank/DDBJ whole genome shotgun (WGS) entry which is preliminary data.</text>
</comment>
<comment type="subcellular location">
    <subcellularLocation>
        <location evidence="2">Cytoplasm</location>
    </subcellularLocation>
    <subcellularLocation>
        <location evidence="1">Golgi apparatus membrane</location>
        <topology evidence="1">Peripheral membrane protein</topology>
        <orientation evidence="1">Cytoplasmic side</orientation>
    </subcellularLocation>
</comment>
<keyword evidence="4" id="KW-0963">Cytoplasm</keyword>
<evidence type="ECO:0000259" key="12">
    <source>
        <dbReference type="Pfam" id="PF04053"/>
    </source>
</evidence>
<evidence type="ECO:0000256" key="1">
    <source>
        <dbReference type="ARBA" id="ARBA00004255"/>
    </source>
</evidence>
<dbReference type="CDD" id="cd22948">
    <property type="entry name" value="Coatomer_WDAD_alpha"/>
    <property type="match status" value="1"/>
</dbReference>
<evidence type="ECO:0000256" key="4">
    <source>
        <dbReference type="ARBA" id="ARBA00022490"/>
    </source>
</evidence>
<dbReference type="GO" id="GO:0000139">
    <property type="term" value="C:Golgi membrane"/>
    <property type="evidence" value="ECO:0007669"/>
    <property type="project" value="UniProtKB-SubCell"/>
</dbReference>
<proteinExistence type="predicted"/>
<feature type="repeat" description="WD" evidence="11">
    <location>
        <begin position="1"/>
        <end position="42"/>
    </location>
</feature>
<dbReference type="OrthoDB" id="10261470at2759"/>
<dbReference type="InterPro" id="IPR020472">
    <property type="entry name" value="WD40_PAC1"/>
</dbReference>
<dbReference type="FunFam" id="2.130.10.10:FF:000010">
    <property type="entry name" value="Coatomer subunit alpha"/>
    <property type="match status" value="1"/>
</dbReference>
<keyword evidence="16" id="KW-1185">Reference proteome</keyword>
<keyword evidence="8" id="KW-0653">Protein transport</keyword>
<feature type="repeat" description="WD" evidence="11">
    <location>
        <begin position="244"/>
        <end position="285"/>
    </location>
</feature>
<evidence type="ECO:0000256" key="7">
    <source>
        <dbReference type="ARBA" id="ARBA00022892"/>
    </source>
</evidence>
<dbReference type="Gene3D" id="2.130.10.10">
    <property type="entry name" value="YVTN repeat-like/Quinoprotein amine dehydrogenase"/>
    <property type="match status" value="1"/>
</dbReference>
<dbReference type="InterPro" id="IPR016391">
    <property type="entry name" value="Coatomer_asu"/>
</dbReference>
<organism evidence="15 16">
    <name type="scientific">Smittium megazygosporum</name>
    <dbReference type="NCBI Taxonomy" id="133381"/>
    <lineage>
        <taxon>Eukaryota</taxon>
        <taxon>Fungi</taxon>
        <taxon>Fungi incertae sedis</taxon>
        <taxon>Zoopagomycota</taxon>
        <taxon>Kickxellomycotina</taxon>
        <taxon>Harpellomycetes</taxon>
        <taxon>Harpellales</taxon>
        <taxon>Legeriomycetaceae</taxon>
        <taxon>Smittium</taxon>
    </lineage>
</organism>
<evidence type="ECO:0000256" key="9">
    <source>
        <dbReference type="ARBA" id="ARBA00023034"/>
    </source>
</evidence>
<evidence type="ECO:0000256" key="11">
    <source>
        <dbReference type="PROSITE-ProRule" id="PRU00221"/>
    </source>
</evidence>
<dbReference type="FunFam" id="1.25.40.470:FF:000002">
    <property type="entry name" value="Coatomer subunit alpha"/>
    <property type="match status" value="1"/>
</dbReference>
<dbReference type="GO" id="GO:0005198">
    <property type="term" value="F:structural molecule activity"/>
    <property type="evidence" value="ECO:0007669"/>
    <property type="project" value="InterPro"/>
</dbReference>
<dbReference type="PROSITE" id="PS50082">
    <property type="entry name" value="WD_REPEATS_2"/>
    <property type="match status" value="6"/>
</dbReference>
<evidence type="ECO:0000259" key="14">
    <source>
        <dbReference type="Pfam" id="PF23953"/>
    </source>
</evidence>
<feature type="domain" description="COPA/B second beta-propeller" evidence="12">
    <location>
        <begin position="339"/>
        <end position="583"/>
    </location>
</feature>
<evidence type="ECO:0000256" key="5">
    <source>
        <dbReference type="ARBA" id="ARBA00022574"/>
    </source>
</evidence>
<dbReference type="PROSITE" id="PS50294">
    <property type="entry name" value="WD_REPEATS_REGION"/>
    <property type="match status" value="5"/>
</dbReference>
<evidence type="ECO:0000313" key="15">
    <source>
        <dbReference type="EMBL" id="PVV01350.1"/>
    </source>
</evidence>
<feature type="repeat" description="WD" evidence="11">
    <location>
        <begin position="200"/>
        <end position="241"/>
    </location>
</feature>
<dbReference type="SUPFAM" id="SSF50978">
    <property type="entry name" value="WD40 repeat-like"/>
    <property type="match status" value="2"/>
</dbReference>
<dbReference type="Pfam" id="PF00400">
    <property type="entry name" value="WD40"/>
    <property type="match status" value="6"/>
</dbReference>
<dbReference type="InterPro" id="IPR056176">
    <property type="entry name" value="TPR_COPA_B"/>
</dbReference>
<dbReference type="Pfam" id="PF23953">
    <property type="entry name" value="TPR_COPA_B"/>
    <property type="match status" value="1"/>
</dbReference>
<dbReference type="STRING" id="133381.A0A2T9Z9V7"/>
<dbReference type="PRINTS" id="PR00320">
    <property type="entry name" value="GPROTEINBRPT"/>
</dbReference>
<feature type="repeat" description="WD" evidence="11">
    <location>
        <begin position="85"/>
        <end position="126"/>
    </location>
</feature>
<feature type="repeat" description="WD" evidence="11">
    <location>
        <begin position="127"/>
        <end position="168"/>
    </location>
</feature>
<dbReference type="PANTHER" id="PTHR19876:SF1">
    <property type="entry name" value="COATOMER SUBUNIT ALPHA"/>
    <property type="match status" value="1"/>
</dbReference>
<dbReference type="GO" id="GO:0030126">
    <property type="term" value="C:COPI vesicle coat"/>
    <property type="evidence" value="ECO:0007669"/>
    <property type="project" value="InterPro"/>
</dbReference>
<protein>
    <submittedName>
        <fullName evidence="15">Uncharacterized protein</fullName>
    </submittedName>
</protein>
<dbReference type="Pfam" id="PF04053">
    <property type="entry name" value="B-prop_COPA_B_2nd"/>
    <property type="match status" value="1"/>
</dbReference>
<evidence type="ECO:0000256" key="2">
    <source>
        <dbReference type="ARBA" id="ARBA00004496"/>
    </source>
</evidence>
<feature type="domain" description="COPA/B TPR" evidence="14">
    <location>
        <begin position="624"/>
        <end position="770"/>
    </location>
</feature>
<dbReference type="GO" id="GO:0006888">
    <property type="term" value="P:endoplasmic reticulum to Golgi vesicle-mediated transport"/>
    <property type="evidence" value="ECO:0007669"/>
    <property type="project" value="InterPro"/>
</dbReference>
<keyword evidence="9" id="KW-0333">Golgi apparatus</keyword>
<dbReference type="GO" id="GO:0006890">
    <property type="term" value="P:retrograde vesicle-mediated transport, Golgi to endoplasmic reticulum"/>
    <property type="evidence" value="ECO:0007669"/>
    <property type="project" value="TreeGrafter"/>
</dbReference>
<dbReference type="Gene3D" id="1.25.40.470">
    <property type="match status" value="1"/>
</dbReference>
<gene>
    <name evidence="15" type="ORF">BB560_004233</name>
</gene>
<dbReference type="Pfam" id="PF06957">
    <property type="entry name" value="COPI_C"/>
    <property type="match status" value="1"/>
</dbReference>
<dbReference type="PANTHER" id="PTHR19876">
    <property type="entry name" value="COATOMER"/>
    <property type="match status" value="1"/>
</dbReference>
<name>A0A2T9Z9V7_9FUNG</name>
<keyword evidence="3" id="KW-0813">Transport</keyword>
<dbReference type="GO" id="GO:0006886">
    <property type="term" value="P:intracellular protein transport"/>
    <property type="evidence" value="ECO:0007669"/>
    <property type="project" value="InterPro"/>
</dbReference>
<feature type="domain" description="Coatomer alpha subunit C-terminal" evidence="13">
    <location>
        <begin position="893"/>
        <end position="1271"/>
    </location>
</feature>
<sequence>FEPKSGRVKGLSFHPKRPWILSSLHNGSIQLWDYRMGTLLDKFEEHEGPVRGIAFHPSQELFVSGGDDYKIRVWNLKSRKCLFTLEGHMDYVRTVFFHPEQPWIISASDDQTIRIWNWQSRQCLSVLSGHNHYVMSAMFHPTEDLVVSACLDQTVRVWDISGLRKKSSAGAPHISVANASNRPNSQDYLIQFDVAVKFVLEGHTRGVNWAAFHPSKPLIMSCGDDRQVKIWRMSDTRAWEVESLRGHYNNVSAALFHPQRDLLISCSEDKTVRVWETNKHTLIQTFKKENDRFWSLVMHPEQNLMAAGHDTGFIVFKLERERPAFDVHSNSLVYTRGSTVKLFDFNSSADVSLIDFKGSSGQYFVPPHSLSFNHAEKAVLISSPSDGGSYELHTLPREFTGQSAQQSIGQKGSGTCAVWMGRNRFAVLEPSGLQINIKDLQNNTIKSLKLPYCVKYIFQGPGSFLILATSSTCVLYDIQTRSFGKEITVSSVKYVSWSSDMSIVALISKHSITLATREFDSLCSINETIRIKSAVWSDNNVLIYSTLSHLKFLLKQGDSGIIRTLDSIVYLTGIHGKTVYFIDRASKPQFIEIDPTEFMFKLALLEKNYNDVVSIIRSSSLVGQSIISYIKQKGYPEVALHFVKDNYSRFELAIECGNMDVALETAKAIDQPVYWKKLAEEAQNLGFMSIVELAYQRSKSHDKLANFYLLNGLYDKLNKLSSLVDFKSNPSFKFNNSLLTCSVEERIKIFLESGQNSLAYLTAKSHGLEERAQMILEKEKNPPENISGLPLNPVLLAPPIPVVSVSENLDWPHLSVSKGIFDTKFASGVLSSSDNSGSIVNNIHGGSGLAMTLDVDEAQNIGDAWDEFESEPIALTKNTTSNNFEDPFAFETAGAQGKINANGFGSDDMLDEAEAEGGWGMDDDLELGSEIAAQATAAAAADYVPPEPGEAYIDMYIRSSNLSVDYVTSGQFENAMNLLNQQLSVVNFRPLKEVFLQIYTSTRSLLLASPNAPVLRPLIKTDDDESDVYGNSSPIIPPLRVITLSSLIQKLHRGYKLTTAGKLNDAILVFREIIHRIPFLVLNNKSKIEEANQMISICREYILGLSIERARRQLPMGSTGSPSASPVISGNISRDNAKSYQRQLELACYFSHCQLQPVHEQLSLRSAMTLAFKFKNYKTSGIFAKRLLDLAPSPKEAQKANQVITISEQHSENAIPIDYDPLNPFKLCGKTYTPIYSGNESASCAYCQTSYKLEFESKVCDICLISQIKKTSKTKNKGVSSFSVVFN</sequence>